<evidence type="ECO:0000313" key="3">
    <source>
        <dbReference type="EMBL" id="SLM93919.1"/>
    </source>
</evidence>
<protein>
    <submittedName>
        <fullName evidence="3">Uncharacterized protein</fullName>
    </submittedName>
</protein>
<evidence type="ECO:0000256" key="1">
    <source>
        <dbReference type="SAM" id="MobiDB-lite"/>
    </source>
</evidence>
<dbReference type="AlphaFoldDB" id="A0A1X6X4J6"/>
<reference evidence="3 4" key="1">
    <citation type="submission" date="2017-02" db="EMBL/GenBank/DDBJ databases">
        <authorList>
            <person name="Peterson S.W."/>
        </authorList>
    </citation>
    <scope>NUCLEOTIDE SEQUENCE [LARGE SCALE GENOMIC DNA]</scope>
    <source>
        <strain evidence="3 4">CIP104813</strain>
    </source>
</reference>
<keyword evidence="2" id="KW-0812">Transmembrane</keyword>
<sequence length="219" mass="22659">MRRLIAVVLIVLGAAGILLGRLGETLWAPPTERSAAVVLEDPGPAVLVDPGVAYVGGHTGTVQVSAPGDVRIIPVSPEVAEAYLGDARHTRITGVPSWTTLETREVAPAGETTLPDPAGSEAWPPAAGTPSSEASIEISALWREDGGATPAHPYRALLIVGDGTSPAASRIVITWPVDSATPWVPYAYAAGALTAVLGLVLFAADHTARALRRRSEEEA</sequence>
<dbReference type="Proteomes" id="UP000195981">
    <property type="component" value="Unassembled WGS sequence"/>
</dbReference>
<feature type="transmembrane region" description="Helical" evidence="2">
    <location>
        <begin position="183"/>
        <end position="204"/>
    </location>
</feature>
<keyword evidence="4" id="KW-1185">Reference proteome</keyword>
<name>A0A1X6X4J6_9MICO</name>
<feature type="region of interest" description="Disordered" evidence="1">
    <location>
        <begin position="108"/>
        <end position="131"/>
    </location>
</feature>
<evidence type="ECO:0000256" key="2">
    <source>
        <dbReference type="SAM" id="Phobius"/>
    </source>
</evidence>
<dbReference type="OrthoDB" id="3265533at2"/>
<proteinExistence type="predicted"/>
<keyword evidence="2" id="KW-1133">Transmembrane helix</keyword>
<gene>
    <name evidence="3" type="ORF">FM110_10635</name>
</gene>
<dbReference type="RefSeq" id="WP_087104740.1">
    <property type="nucleotide sequence ID" value="NZ_FWFG01000093.1"/>
</dbReference>
<keyword evidence="2" id="KW-0472">Membrane</keyword>
<evidence type="ECO:0000313" key="4">
    <source>
        <dbReference type="Proteomes" id="UP000195981"/>
    </source>
</evidence>
<accession>A0A1X6X4J6</accession>
<dbReference type="EMBL" id="FWFG01000093">
    <property type="protein sequence ID" value="SLM93919.1"/>
    <property type="molecule type" value="Genomic_DNA"/>
</dbReference>
<organism evidence="3 4">
    <name type="scientific">Brachybacterium nesterenkovii</name>
    <dbReference type="NCBI Taxonomy" id="47847"/>
    <lineage>
        <taxon>Bacteria</taxon>
        <taxon>Bacillati</taxon>
        <taxon>Actinomycetota</taxon>
        <taxon>Actinomycetes</taxon>
        <taxon>Micrococcales</taxon>
        <taxon>Dermabacteraceae</taxon>
        <taxon>Brachybacterium</taxon>
    </lineage>
</organism>